<keyword evidence="1 4" id="KW-0489">Methyltransferase</keyword>
<dbReference type="Gene3D" id="2.20.25.110">
    <property type="entry name" value="S-adenosyl-L-methionine-dependent methyltransferases"/>
    <property type="match status" value="1"/>
</dbReference>
<dbReference type="PANTHER" id="PTHR43861">
    <property type="entry name" value="TRANS-ACONITATE 2-METHYLTRANSFERASE-RELATED"/>
    <property type="match status" value="1"/>
</dbReference>
<accession>A0ABQ4ERA7</accession>
<reference evidence="4 5" key="1">
    <citation type="submission" date="2021-01" db="EMBL/GenBank/DDBJ databases">
        <title>Whole genome shotgun sequence of Plantactinospora mayteni NBRC 109088.</title>
        <authorList>
            <person name="Komaki H."/>
            <person name="Tamura T."/>
        </authorList>
    </citation>
    <scope>NUCLEOTIDE SEQUENCE [LARGE SCALE GENOMIC DNA]</scope>
    <source>
        <strain evidence="4 5">NBRC 109088</strain>
    </source>
</reference>
<evidence type="ECO:0000313" key="4">
    <source>
        <dbReference type="EMBL" id="GIG97140.1"/>
    </source>
</evidence>
<dbReference type="Gene3D" id="3.40.50.150">
    <property type="entry name" value="Vaccinia Virus protein VP39"/>
    <property type="match status" value="1"/>
</dbReference>
<dbReference type="InterPro" id="IPR029063">
    <property type="entry name" value="SAM-dependent_MTases_sf"/>
</dbReference>
<dbReference type="SUPFAM" id="SSF53335">
    <property type="entry name" value="S-adenosyl-L-methionine-dependent methyltransferases"/>
    <property type="match status" value="1"/>
</dbReference>
<dbReference type="CDD" id="cd02440">
    <property type="entry name" value="AdoMet_MTases"/>
    <property type="match status" value="1"/>
</dbReference>
<evidence type="ECO:0000256" key="1">
    <source>
        <dbReference type="ARBA" id="ARBA00022603"/>
    </source>
</evidence>
<comment type="caution">
    <text evidence="4">The sequence shown here is derived from an EMBL/GenBank/DDBJ whole genome shotgun (WGS) entry which is preliminary data.</text>
</comment>
<dbReference type="Pfam" id="PF13649">
    <property type="entry name" value="Methyltransf_25"/>
    <property type="match status" value="1"/>
</dbReference>
<evidence type="ECO:0000259" key="3">
    <source>
        <dbReference type="Pfam" id="PF13649"/>
    </source>
</evidence>
<dbReference type="EMBL" id="BONX01000023">
    <property type="protein sequence ID" value="GIG97140.1"/>
    <property type="molecule type" value="Genomic_DNA"/>
</dbReference>
<evidence type="ECO:0000256" key="2">
    <source>
        <dbReference type="ARBA" id="ARBA00022679"/>
    </source>
</evidence>
<dbReference type="InterPro" id="IPR041698">
    <property type="entry name" value="Methyltransf_25"/>
</dbReference>
<evidence type="ECO:0000313" key="5">
    <source>
        <dbReference type="Proteomes" id="UP000621500"/>
    </source>
</evidence>
<dbReference type="RefSeq" id="WP_203858620.1">
    <property type="nucleotide sequence ID" value="NZ_BAAAZQ010000001.1"/>
</dbReference>
<protein>
    <submittedName>
        <fullName evidence="4">Methyltransferase</fullName>
    </submittedName>
</protein>
<sequence length="254" mass="27900">MTVTERADAARQWRAFFADPEYPRLVGGILTEQRTRAELAALDTAVELSPGTRVLDLGCGQGRLSVPLAARGCEVVGLDGSAALLAHARAAADAAGVRIEFVHADMRDLAHADRFDVVLNMGTAFGYAPESDHQPTLAAVRRALRPGGTLLLDTENRDRMVRADRRISFDRAGTTVECDRSYDPYTGRWHEVLRWRHDGRTHRAEYSLRLYTVAELVAALRSVGFTEVDAWGDLAGTPYELDSPRTVLRARAAG</sequence>
<dbReference type="GO" id="GO:0008168">
    <property type="term" value="F:methyltransferase activity"/>
    <property type="evidence" value="ECO:0007669"/>
    <property type="project" value="UniProtKB-KW"/>
</dbReference>
<dbReference type="Proteomes" id="UP000621500">
    <property type="component" value="Unassembled WGS sequence"/>
</dbReference>
<name>A0ABQ4ERA7_9ACTN</name>
<gene>
    <name evidence="4" type="ORF">Pma05_37130</name>
</gene>
<dbReference type="GO" id="GO:0032259">
    <property type="term" value="P:methylation"/>
    <property type="evidence" value="ECO:0007669"/>
    <property type="project" value="UniProtKB-KW"/>
</dbReference>
<organism evidence="4 5">
    <name type="scientific">Plantactinospora mayteni</name>
    <dbReference type="NCBI Taxonomy" id="566021"/>
    <lineage>
        <taxon>Bacteria</taxon>
        <taxon>Bacillati</taxon>
        <taxon>Actinomycetota</taxon>
        <taxon>Actinomycetes</taxon>
        <taxon>Micromonosporales</taxon>
        <taxon>Micromonosporaceae</taxon>
        <taxon>Plantactinospora</taxon>
    </lineage>
</organism>
<dbReference type="PANTHER" id="PTHR43861:SF1">
    <property type="entry name" value="TRANS-ACONITATE 2-METHYLTRANSFERASE"/>
    <property type="match status" value="1"/>
</dbReference>
<proteinExistence type="predicted"/>
<feature type="domain" description="Methyltransferase" evidence="3">
    <location>
        <begin position="54"/>
        <end position="148"/>
    </location>
</feature>
<keyword evidence="2" id="KW-0808">Transferase</keyword>
<keyword evidence="5" id="KW-1185">Reference proteome</keyword>